<evidence type="ECO:0000313" key="8">
    <source>
        <dbReference type="EMBL" id="RGO47641.1"/>
    </source>
</evidence>
<dbReference type="InterPro" id="IPR029063">
    <property type="entry name" value="SAM-dependent_MTases_sf"/>
</dbReference>
<name>A0A3E5GPR3_9FIRM</name>
<dbReference type="GO" id="GO:0008170">
    <property type="term" value="F:N-methyltransferase activity"/>
    <property type="evidence" value="ECO:0007669"/>
    <property type="project" value="InterPro"/>
</dbReference>
<dbReference type="AlphaFoldDB" id="A0A3E5GPR3"/>
<gene>
    <name evidence="8" type="ORF">DXB12_13815</name>
</gene>
<dbReference type="Gene3D" id="3.40.50.150">
    <property type="entry name" value="Vaccinia Virus protein VP39"/>
    <property type="match status" value="1"/>
</dbReference>
<evidence type="ECO:0000313" key="9">
    <source>
        <dbReference type="Proteomes" id="UP000261055"/>
    </source>
</evidence>
<keyword evidence="5" id="KW-0680">Restriction system</keyword>
<comment type="catalytic activity">
    <reaction evidence="6">
        <text>a 2'-deoxyadenosine in DNA + S-adenosyl-L-methionine = an N(6)-methyl-2'-deoxyadenosine in DNA + S-adenosyl-L-homocysteine + H(+)</text>
        <dbReference type="Rhea" id="RHEA:15197"/>
        <dbReference type="Rhea" id="RHEA-COMP:12418"/>
        <dbReference type="Rhea" id="RHEA-COMP:12419"/>
        <dbReference type="ChEBI" id="CHEBI:15378"/>
        <dbReference type="ChEBI" id="CHEBI:57856"/>
        <dbReference type="ChEBI" id="CHEBI:59789"/>
        <dbReference type="ChEBI" id="CHEBI:90615"/>
        <dbReference type="ChEBI" id="CHEBI:90616"/>
        <dbReference type="EC" id="2.1.1.72"/>
    </reaction>
</comment>
<dbReference type="GO" id="GO:0009307">
    <property type="term" value="P:DNA restriction-modification system"/>
    <property type="evidence" value="ECO:0007669"/>
    <property type="project" value="UniProtKB-KW"/>
</dbReference>
<keyword evidence="8" id="KW-0378">Hydrolase</keyword>
<dbReference type="PANTHER" id="PTHR42933">
    <property type="entry name" value="SLR6095 PROTEIN"/>
    <property type="match status" value="1"/>
</dbReference>
<evidence type="ECO:0000256" key="5">
    <source>
        <dbReference type="ARBA" id="ARBA00022747"/>
    </source>
</evidence>
<keyword evidence="2" id="KW-0489">Methyltransferase</keyword>
<dbReference type="SUPFAM" id="SSF53335">
    <property type="entry name" value="S-adenosyl-L-methionine-dependent methyltransferases"/>
    <property type="match status" value="1"/>
</dbReference>
<keyword evidence="4" id="KW-0949">S-adenosyl-L-methionine</keyword>
<accession>A0A3E5GPR3</accession>
<keyword evidence="8" id="KW-0540">Nuclease</keyword>
<evidence type="ECO:0000259" key="7">
    <source>
        <dbReference type="Pfam" id="PF02384"/>
    </source>
</evidence>
<keyword evidence="9" id="KW-1185">Reference proteome</keyword>
<protein>
    <recommendedName>
        <fullName evidence="1">site-specific DNA-methyltransferase (adenine-specific)</fullName>
        <ecNumber evidence="1">2.1.1.72</ecNumber>
    </recommendedName>
</protein>
<dbReference type="GO" id="GO:0032259">
    <property type="term" value="P:methylation"/>
    <property type="evidence" value="ECO:0007669"/>
    <property type="project" value="UniProtKB-KW"/>
</dbReference>
<organism evidence="8 9">
    <name type="scientific">Dorea formicigenerans</name>
    <dbReference type="NCBI Taxonomy" id="39486"/>
    <lineage>
        <taxon>Bacteria</taxon>
        <taxon>Bacillati</taxon>
        <taxon>Bacillota</taxon>
        <taxon>Clostridia</taxon>
        <taxon>Lachnospirales</taxon>
        <taxon>Lachnospiraceae</taxon>
        <taxon>Dorea</taxon>
    </lineage>
</organism>
<evidence type="ECO:0000256" key="1">
    <source>
        <dbReference type="ARBA" id="ARBA00011900"/>
    </source>
</evidence>
<comment type="caution">
    <text evidence="8">The sequence shown here is derived from an EMBL/GenBank/DDBJ whole genome shotgun (WGS) entry which is preliminary data.</text>
</comment>
<evidence type="ECO:0000256" key="3">
    <source>
        <dbReference type="ARBA" id="ARBA00022679"/>
    </source>
</evidence>
<dbReference type="GO" id="GO:0003677">
    <property type="term" value="F:DNA binding"/>
    <property type="evidence" value="ECO:0007669"/>
    <property type="project" value="InterPro"/>
</dbReference>
<dbReference type="Proteomes" id="UP000261055">
    <property type="component" value="Unassembled WGS sequence"/>
</dbReference>
<reference evidence="8 9" key="1">
    <citation type="submission" date="2018-08" db="EMBL/GenBank/DDBJ databases">
        <title>A genome reference for cultivated species of the human gut microbiota.</title>
        <authorList>
            <person name="Zou Y."/>
            <person name="Xue W."/>
            <person name="Luo G."/>
        </authorList>
    </citation>
    <scope>NUCLEOTIDE SEQUENCE [LARGE SCALE GENOMIC DNA]</scope>
    <source>
        <strain evidence="8 9">OM02-12</strain>
    </source>
</reference>
<dbReference type="InterPro" id="IPR003356">
    <property type="entry name" value="DNA_methylase_A-5"/>
</dbReference>
<evidence type="ECO:0000256" key="4">
    <source>
        <dbReference type="ARBA" id="ARBA00022691"/>
    </source>
</evidence>
<keyword evidence="3" id="KW-0808">Transferase</keyword>
<dbReference type="GO" id="GO:0009007">
    <property type="term" value="F:site-specific DNA-methyltransferase (adenine-specific) activity"/>
    <property type="evidence" value="ECO:0007669"/>
    <property type="project" value="UniProtKB-EC"/>
</dbReference>
<feature type="domain" description="DNA methylase adenine-specific" evidence="7">
    <location>
        <begin position="36"/>
        <end position="315"/>
    </location>
</feature>
<dbReference type="PANTHER" id="PTHR42933:SF1">
    <property type="entry name" value="SITE-SPECIFIC DNA-METHYLTRANSFERASE (ADENINE-SPECIFIC)"/>
    <property type="match status" value="1"/>
</dbReference>
<dbReference type="EC" id="2.1.1.72" evidence="1"/>
<dbReference type="InterPro" id="IPR051537">
    <property type="entry name" value="DNA_Adenine_Mtase"/>
</dbReference>
<proteinExistence type="predicted"/>
<keyword evidence="8" id="KW-0255">Endonuclease</keyword>
<dbReference type="Pfam" id="PF02384">
    <property type="entry name" value="N6_Mtase"/>
    <property type="match status" value="1"/>
</dbReference>
<evidence type="ECO:0000256" key="6">
    <source>
        <dbReference type="ARBA" id="ARBA00047942"/>
    </source>
</evidence>
<dbReference type="GO" id="GO:0004519">
    <property type="term" value="F:endonuclease activity"/>
    <property type="evidence" value="ECO:0007669"/>
    <property type="project" value="UniProtKB-KW"/>
</dbReference>
<sequence>MDTLLSDQAEDIIRKIKNEDIDIRDTFQEEQGDRKELKQDFTPDCICNLVAKLTEKGSCIDMCSGTGVLSKAVAKENGTQVEEYEYSTRTIPFALLDACVNGLEGNISHADCLRNAAWETYAVKQVGDISIPKKTEKREMGMYDNVIMNPPYSMKFPDAEEFQIMGFTIPKAKADYGFLLRGIERMKGRLIAILPHGVLFRGAGEGKIREYLIKNKLISAVIGLPDKLFLSTNIPVCLVIIEKESPDILFIDASKEFVKKSAQNDMADGQVTKIVEAFKKRKDIDKYAHVAEYKEVQKNDYNLNIPRYVDSFEEEQLPDIETILNNLKEIDSEEEKTRKALYEMLGDLTGSEEDMIHIKKHRNIIRPKRTKKELTEQMELGDIFADVL</sequence>
<dbReference type="EMBL" id="QSVQ01000020">
    <property type="protein sequence ID" value="RGO47641.1"/>
    <property type="molecule type" value="Genomic_DNA"/>
</dbReference>
<evidence type="ECO:0000256" key="2">
    <source>
        <dbReference type="ARBA" id="ARBA00022603"/>
    </source>
</evidence>